<evidence type="ECO:0000259" key="5">
    <source>
        <dbReference type="PROSITE" id="PS50255"/>
    </source>
</evidence>
<evidence type="ECO:0000256" key="3">
    <source>
        <dbReference type="ARBA" id="ARBA00023004"/>
    </source>
</evidence>
<dbReference type="PROSITE" id="PS00191">
    <property type="entry name" value="CYTOCHROME_B5_1"/>
    <property type="match status" value="1"/>
</dbReference>
<dbReference type="SUPFAM" id="SSF55856">
    <property type="entry name" value="Cytochrome b5-like heme/steroid binding domain"/>
    <property type="match status" value="1"/>
</dbReference>
<keyword evidence="2" id="KW-0479">Metal-binding</keyword>
<dbReference type="SMART" id="SM01117">
    <property type="entry name" value="Cyt-b5"/>
    <property type="match status" value="1"/>
</dbReference>
<reference evidence="6" key="2">
    <citation type="submission" date="2023-05" db="EMBL/GenBank/DDBJ databases">
        <authorList>
            <consortium name="Lawrence Berkeley National Laboratory"/>
            <person name="Steindorff A."/>
            <person name="Hensen N."/>
            <person name="Bonometti L."/>
            <person name="Westerberg I."/>
            <person name="Brannstrom I.O."/>
            <person name="Guillou S."/>
            <person name="Cros-Aarteil S."/>
            <person name="Calhoun S."/>
            <person name="Haridas S."/>
            <person name="Kuo A."/>
            <person name="Mondo S."/>
            <person name="Pangilinan J."/>
            <person name="Riley R."/>
            <person name="Labutti K."/>
            <person name="Andreopoulos B."/>
            <person name="Lipzen A."/>
            <person name="Chen C."/>
            <person name="Yanf M."/>
            <person name="Daum C."/>
            <person name="Ng V."/>
            <person name="Clum A."/>
            <person name="Ohm R."/>
            <person name="Martin F."/>
            <person name="Silar P."/>
            <person name="Natvig D."/>
            <person name="Lalanne C."/>
            <person name="Gautier V."/>
            <person name="Ament-Velasquez S.L."/>
            <person name="Kruys A."/>
            <person name="Hutchinson M.I."/>
            <person name="Powell A.J."/>
            <person name="Barry K."/>
            <person name="Miller A.N."/>
            <person name="Grigoriev I.V."/>
            <person name="Debuchy R."/>
            <person name="Gladieux P."/>
            <person name="Thoren M.H."/>
            <person name="Johannesson H."/>
        </authorList>
    </citation>
    <scope>NUCLEOTIDE SEQUENCE</scope>
    <source>
        <strain evidence="6">CBS 532.94</strain>
    </source>
</reference>
<evidence type="ECO:0000256" key="4">
    <source>
        <dbReference type="ARBA" id="ARBA00038168"/>
    </source>
</evidence>
<accession>A0AAN7C1E5</accession>
<reference evidence="6" key="1">
    <citation type="journal article" date="2023" name="Mol. Phylogenet. Evol.">
        <title>Genome-scale phylogeny and comparative genomics of the fungal order Sordariales.</title>
        <authorList>
            <person name="Hensen N."/>
            <person name="Bonometti L."/>
            <person name="Westerberg I."/>
            <person name="Brannstrom I.O."/>
            <person name="Guillou S."/>
            <person name="Cros-Aarteil S."/>
            <person name="Calhoun S."/>
            <person name="Haridas S."/>
            <person name="Kuo A."/>
            <person name="Mondo S."/>
            <person name="Pangilinan J."/>
            <person name="Riley R."/>
            <person name="LaButti K."/>
            <person name="Andreopoulos B."/>
            <person name="Lipzen A."/>
            <person name="Chen C."/>
            <person name="Yan M."/>
            <person name="Daum C."/>
            <person name="Ng V."/>
            <person name="Clum A."/>
            <person name="Steindorff A."/>
            <person name="Ohm R.A."/>
            <person name="Martin F."/>
            <person name="Silar P."/>
            <person name="Natvig D.O."/>
            <person name="Lalanne C."/>
            <person name="Gautier V."/>
            <person name="Ament-Velasquez S.L."/>
            <person name="Kruys A."/>
            <person name="Hutchinson M.I."/>
            <person name="Powell A.J."/>
            <person name="Barry K."/>
            <person name="Miller A.N."/>
            <person name="Grigoriev I.V."/>
            <person name="Debuchy R."/>
            <person name="Gladieux P."/>
            <person name="Hiltunen Thoren M."/>
            <person name="Johannesson H."/>
        </authorList>
    </citation>
    <scope>NUCLEOTIDE SEQUENCE</scope>
    <source>
        <strain evidence="6">CBS 532.94</strain>
    </source>
</reference>
<keyword evidence="3" id="KW-0408">Iron</keyword>
<keyword evidence="1" id="KW-0349">Heme</keyword>
<sequence>MNVQPAANLPQRPPSPWLRKFGSLDQAVIHSVPSANRHSGLAPIFPELHPTYYADEVPLNPIPRPTDHELDVLFGTERAQIESNLGLATWEIGILREYLINGWPGGHRSNDPPMSHILEHGYGVDVEEDTWHPVFARGKWYDFRVPILDRRFLPDGVEGITPEDIWSVDVPRVWKELRVSIELANRWLRHMAKGLWLNHLVHEEREEWMEAIPRPGFVPPDGVEDAGNNQPREKFDASLGPNEKPWRIPARGRLTDYDSDVTLMEIANRLRSKHIWTFVDDGHHLQDGSDHQELFGRTHRQWNRGEEPDKGTEHEERPPTFLTTYIHVQPLRVLLNPASTLSERCHSTWCLAMTHAINFAGHDTWRDPGFEPYYGNEWSSELGQSAIKSFFGGDISEAPVLETPGKPGYKYGLATVDFPEPPGVENVLAINNVPVVHLGQVTHSYPLPTAWISSTLLQSFYESIAQRYGLAAFQAPKLFSSRKVWRGFYTRVHRAQPLPAPPSIITLSAAADPGLYQPLRDTHNALLARRRVYDRIRPWYSYEYLRWQLTPYADVACRAIIKRFSTAVHPSVRVPDPHRAERDGHQAISTMHIWLDQHPLRPGLDQAWPRTMWFYAVLSYMMQAVLPGREKTVGRDYRFREAKNVWFPSQACVQSGNDRWEFPETRHVYEKLSRHYDMKQRHTEQRPGGVSNRVWLLEQARNIMRAQMPVEPLPAPLADALEVELQRLLQQATFEVIDFTDWLDWEFDFPPYSTEFVNAHEDEQGVFLVPWQGFPGGWPEPGDEQFEISPRPPPMQAMSARVVDEGGYDVFDLSDVLNDDPTVDLGTVLEQTQLGRMIVFREIMDAIRAQGQRPLGKLLTWRHLQEVHEHDGQDGRALWCVIGQFIYDITERRFTRAELKRHIYPEIGMYCEIDGGVYDLGRYLHSHPGGAEFLRQSAGTDATEAFQKAHDDWKRTLHTYSALCIGRIVEERSSSQRIDDDEIILFDEVFRTSELITDHEALYHDLQRFGGTDATHALQASDAPDALHQLLSKKHLVSAKLVPRRRITHAELQENKRLPDKSERRKRPRADDTNWRAWVSVEGTPRTLTPEGTRSVYDVTIPMMFGGAELKEKLRPWLGKQVEDEDLALLLQTDYDGFIIGEIVGDGSGVEIGE</sequence>
<dbReference type="InterPro" id="IPR018506">
    <property type="entry name" value="Cyt_B5_heme-BS"/>
</dbReference>
<dbReference type="PANTHER" id="PTHR19359">
    <property type="entry name" value="CYTOCHROME B5"/>
    <property type="match status" value="1"/>
</dbReference>
<comment type="caution">
    <text evidence="6">The sequence shown here is derived from an EMBL/GenBank/DDBJ whole genome shotgun (WGS) entry which is preliminary data.</text>
</comment>
<feature type="domain" description="Cytochrome b5 heme-binding" evidence="5">
    <location>
        <begin position="891"/>
        <end position="969"/>
    </location>
</feature>
<dbReference type="InterPro" id="IPR036400">
    <property type="entry name" value="Cyt_B5-like_heme/steroid_sf"/>
</dbReference>
<dbReference type="GO" id="GO:0046872">
    <property type="term" value="F:metal ion binding"/>
    <property type="evidence" value="ECO:0007669"/>
    <property type="project" value="UniProtKB-KW"/>
</dbReference>
<protein>
    <recommendedName>
        <fullName evidence="5">Cytochrome b5 heme-binding domain-containing protein</fullName>
    </recommendedName>
</protein>
<dbReference type="AlphaFoldDB" id="A0AAN7C1E5"/>
<dbReference type="EMBL" id="MU860525">
    <property type="protein sequence ID" value="KAK4233559.1"/>
    <property type="molecule type" value="Genomic_DNA"/>
</dbReference>
<evidence type="ECO:0000256" key="1">
    <source>
        <dbReference type="ARBA" id="ARBA00022617"/>
    </source>
</evidence>
<comment type="similarity">
    <text evidence="4">Belongs to the cytochrome b5 family.</text>
</comment>
<gene>
    <name evidence="6" type="ORF">C8A03DRAFT_19390</name>
</gene>
<name>A0AAN7C1E5_9PEZI</name>
<dbReference type="GO" id="GO:0020037">
    <property type="term" value="F:heme binding"/>
    <property type="evidence" value="ECO:0007669"/>
    <property type="project" value="InterPro"/>
</dbReference>
<dbReference type="PROSITE" id="PS50255">
    <property type="entry name" value="CYTOCHROME_B5_2"/>
    <property type="match status" value="1"/>
</dbReference>
<dbReference type="PANTHER" id="PTHR19359:SF14">
    <property type="entry name" value="CYTOCHROME B5 A"/>
    <property type="match status" value="1"/>
</dbReference>
<dbReference type="Pfam" id="PF00173">
    <property type="entry name" value="Cyt-b5"/>
    <property type="match status" value="1"/>
</dbReference>
<evidence type="ECO:0000313" key="6">
    <source>
        <dbReference type="EMBL" id="KAK4233559.1"/>
    </source>
</evidence>
<dbReference type="InterPro" id="IPR050668">
    <property type="entry name" value="Cytochrome_b5"/>
</dbReference>
<evidence type="ECO:0000313" key="7">
    <source>
        <dbReference type="Proteomes" id="UP001303760"/>
    </source>
</evidence>
<dbReference type="GO" id="GO:0016020">
    <property type="term" value="C:membrane"/>
    <property type="evidence" value="ECO:0007669"/>
    <property type="project" value="TreeGrafter"/>
</dbReference>
<keyword evidence="7" id="KW-1185">Reference proteome</keyword>
<dbReference type="Proteomes" id="UP001303760">
    <property type="component" value="Unassembled WGS sequence"/>
</dbReference>
<dbReference type="Gene3D" id="3.10.120.10">
    <property type="entry name" value="Cytochrome b5-like heme/steroid binding domain"/>
    <property type="match status" value="1"/>
</dbReference>
<proteinExistence type="inferred from homology"/>
<dbReference type="InterPro" id="IPR001199">
    <property type="entry name" value="Cyt_B5-like_heme/steroid-bd"/>
</dbReference>
<evidence type="ECO:0000256" key="2">
    <source>
        <dbReference type="ARBA" id="ARBA00022723"/>
    </source>
</evidence>
<organism evidence="6 7">
    <name type="scientific">Achaetomium macrosporum</name>
    <dbReference type="NCBI Taxonomy" id="79813"/>
    <lineage>
        <taxon>Eukaryota</taxon>
        <taxon>Fungi</taxon>
        <taxon>Dikarya</taxon>
        <taxon>Ascomycota</taxon>
        <taxon>Pezizomycotina</taxon>
        <taxon>Sordariomycetes</taxon>
        <taxon>Sordariomycetidae</taxon>
        <taxon>Sordariales</taxon>
        <taxon>Chaetomiaceae</taxon>
        <taxon>Achaetomium</taxon>
    </lineage>
</organism>